<evidence type="ECO:0000256" key="1">
    <source>
        <dbReference type="SAM" id="MobiDB-lite"/>
    </source>
</evidence>
<protein>
    <submittedName>
        <fullName evidence="3">Uncharacterized protein</fullName>
    </submittedName>
</protein>
<sequence>MHKVMLAVLCILALGASVLAAPFGPGSGMLPVGNLRTVDNGGPYDLTALNTQAAHVKAAIAARGEFTDKDIIDFLTNVECVEGRFDTYGTQGKDFTNDLLMGGPTSKGFAKANLSPRTRTLLEEVALSEQGHALFTRQAGSTIPCPYVDYDAGFNSILGAAYGLAPGETIEKLFGKKWDPYVNDATFTISMLTLEELGATGNKGLASIMTNPILQDGLSGLACTATAFAAVERSILFDLRDEIVPPTNETVAQVFARISAYRDSMDGPQFDDQGLLNTDPRMIAVPESYVNNIPTDVRGLSFARTPQMNLNILMIGAQNGKGGFFPKGIQGKINKPVGFDKLAEATEDWNGLREAEQMSLKELGEIPGPITQEGPSSVPGEKSLTQDFSGPKEDETYLTRGYETPSKGYFRTSVDQALDTLRHALGKNPFYKAPEETIKEL</sequence>
<gene>
    <name evidence="3" type="ORF">WJX74_003297</name>
</gene>
<dbReference type="Pfam" id="PF13668">
    <property type="entry name" value="Ferritin_2"/>
    <property type="match status" value="1"/>
</dbReference>
<comment type="caution">
    <text evidence="3">The sequence shown here is derived from an EMBL/GenBank/DDBJ whole genome shotgun (WGS) entry which is preliminary data.</text>
</comment>
<feature type="chain" id="PRO_5043441469" evidence="2">
    <location>
        <begin position="21"/>
        <end position="441"/>
    </location>
</feature>
<dbReference type="Proteomes" id="UP001438707">
    <property type="component" value="Unassembled WGS sequence"/>
</dbReference>
<evidence type="ECO:0000313" key="4">
    <source>
        <dbReference type="Proteomes" id="UP001438707"/>
    </source>
</evidence>
<organism evidence="3 4">
    <name type="scientific">Apatococcus lobatus</name>
    <dbReference type="NCBI Taxonomy" id="904363"/>
    <lineage>
        <taxon>Eukaryota</taxon>
        <taxon>Viridiplantae</taxon>
        <taxon>Chlorophyta</taxon>
        <taxon>core chlorophytes</taxon>
        <taxon>Trebouxiophyceae</taxon>
        <taxon>Chlorellales</taxon>
        <taxon>Chlorellaceae</taxon>
        <taxon>Apatococcus</taxon>
    </lineage>
</organism>
<dbReference type="AlphaFoldDB" id="A0AAW1RFX3"/>
<name>A0AAW1RFX3_9CHLO</name>
<keyword evidence="4" id="KW-1185">Reference proteome</keyword>
<dbReference type="EMBL" id="JALJOS010000011">
    <property type="protein sequence ID" value="KAK9832980.1"/>
    <property type="molecule type" value="Genomic_DNA"/>
</dbReference>
<evidence type="ECO:0000313" key="3">
    <source>
        <dbReference type="EMBL" id="KAK9832980.1"/>
    </source>
</evidence>
<evidence type="ECO:0000256" key="2">
    <source>
        <dbReference type="SAM" id="SignalP"/>
    </source>
</evidence>
<dbReference type="PANTHER" id="PTHR31694:SF26">
    <property type="entry name" value="OS05G0151100 PROTEIN"/>
    <property type="match status" value="1"/>
</dbReference>
<reference evidence="3 4" key="1">
    <citation type="journal article" date="2024" name="Nat. Commun.">
        <title>Phylogenomics reveals the evolutionary origins of lichenization in chlorophyte algae.</title>
        <authorList>
            <person name="Puginier C."/>
            <person name="Libourel C."/>
            <person name="Otte J."/>
            <person name="Skaloud P."/>
            <person name="Haon M."/>
            <person name="Grisel S."/>
            <person name="Petersen M."/>
            <person name="Berrin J.G."/>
            <person name="Delaux P.M."/>
            <person name="Dal Grande F."/>
            <person name="Keller J."/>
        </authorList>
    </citation>
    <scope>NUCLEOTIDE SEQUENCE [LARGE SCALE GENOMIC DNA]</scope>
    <source>
        <strain evidence="3 4">SAG 2145</strain>
    </source>
</reference>
<keyword evidence="2" id="KW-0732">Signal</keyword>
<accession>A0AAW1RFX3</accession>
<proteinExistence type="predicted"/>
<dbReference type="InterPro" id="IPR052965">
    <property type="entry name" value="Pigment-catalase-like"/>
</dbReference>
<feature type="region of interest" description="Disordered" evidence="1">
    <location>
        <begin position="366"/>
        <end position="394"/>
    </location>
</feature>
<feature type="signal peptide" evidence="2">
    <location>
        <begin position="1"/>
        <end position="20"/>
    </location>
</feature>
<dbReference type="PANTHER" id="PTHR31694">
    <property type="entry name" value="DESICCATION-LIKE PROTEIN"/>
    <property type="match status" value="1"/>
</dbReference>